<sequence>MRKTSKFLFATAMAVTVLALANPSPTVMAKSKGKKSKVVYTLKKGTLTISGKGEMPKKMTFKNNKKVKKVVIKNGVTSVSDKAFYKCKNLSKVTIGKSVKKIGIDSFNGTKIKKVTIPKKVKEIGQDAFNNCKQLENITLPGKYRLKKKEGDDANDTIMYGSTPDTVTFSTSIDLKTVTYVNSYAFAVSANDKNYTSKSGLIYTKDGKTLVRVPAETKELSIDEGCENFALQSILYGTYSDGDVIVACDKLEKIRIPASVKKINLESYKTGDYLDRFDETKDVVISGADLDAESIINLCNRTNITTWSNVAKQVPSVKVEDGMYISKEGVMLGYEGKAEKVVIPEGVNTIASYALNVNNTDGSKKVAKEIVMPDTVTTIEDNAFRAEKNVEQITWSKNLKTVGDSAFEGCSLITLDMPTTVTKWGSRVFACSNLEKITISSTIKEIPDGMFESCIFLEGAVIPDNIEVIGNSAFSQCDRFKTVTIGKNVKTIKANAFRYSGLKEVIIPANVEKVENGAFANQWPLEKAVIEGKTVFENGVFNSTSSVTLDYRAGAQYNKTSIKLRSVKKSKNKYLTTKTKWVKVKGVSGYEVKVATDKKFKKNTKTVKVTETKTDVTVKIKVKDVKKIKKVYVKVTPYTFVNGTKVYGIAQTDLMEIN</sequence>
<dbReference type="Proteomes" id="UP000283314">
    <property type="component" value="Unassembled WGS sequence"/>
</dbReference>
<keyword evidence="6" id="KW-1185">Reference proteome</keyword>
<evidence type="ECO:0000313" key="4">
    <source>
        <dbReference type="EMBL" id="RHL47941.1"/>
    </source>
</evidence>
<reference evidence="5 6" key="1">
    <citation type="submission" date="2018-08" db="EMBL/GenBank/DDBJ databases">
        <title>A genome reference for cultivated species of the human gut microbiota.</title>
        <authorList>
            <person name="Zou Y."/>
            <person name="Xue W."/>
            <person name="Luo G."/>
        </authorList>
    </citation>
    <scope>NUCLEOTIDE SEQUENCE [LARGE SCALE GENOMIC DNA]</scope>
    <source>
        <strain evidence="4 5">AF37-4</strain>
        <strain evidence="3 7">AM23-22</strain>
        <strain evidence="2 6">AM44-11BH</strain>
    </source>
</reference>
<dbReference type="InterPro" id="IPR026906">
    <property type="entry name" value="LRR_5"/>
</dbReference>
<dbReference type="Proteomes" id="UP000286186">
    <property type="component" value="Unassembled WGS sequence"/>
</dbReference>
<evidence type="ECO:0000313" key="7">
    <source>
        <dbReference type="Proteomes" id="UP000286186"/>
    </source>
</evidence>
<dbReference type="EMBL" id="QRHR01000002">
    <property type="protein sequence ID" value="RHF90102.1"/>
    <property type="molecule type" value="Genomic_DNA"/>
</dbReference>
<dbReference type="InterPro" id="IPR032675">
    <property type="entry name" value="LRR_dom_sf"/>
</dbReference>
<evidence type="ECO:0000256" key="1">
    <source>
        <dbReference type="SAM" id="SignalP"/>
    </source>
</evidence>
<comment type="caution">
    <text evidence="3">The sequence shown here is derived from an EMBL/GenBank/DDBJ whole genome shotgun (WGS) entry which is preliminary data.</text>
</comment>
<proteinExistence type="predicted"/>
<dbReference type="AlphaFoldDB" id="A0A414RAM9"/>
<feature type="chain" id="PRO_5038237076" evidence="1">
    <location>
        <begin position="22"/>
        <end position="658"/>
    </location>
</feature>
<evidence type="ECO:0000313" key="3">
    <source>
        <dbReference type="EMBL" id="RHF90102.1"/>
    </source>
</evidence>
<dbReference type="SUPFAM" id="SSF52058">
    <property type="entry name" value="L domain-like"/>
    <property type="match status" value="1"/>
</dbReference>
<gene>
    <name evidence="4" type="ORF">DW018_00465</name>
    <name evidence="3" type="ORF">DW652_02040</name>
    <name evidence="2" type="ORF">DW944_01775</name>
</gene>
<dbReference type="PANTHER" id="PTHR45661">
    <property type="entry name" value="SURFACE ANTIGEN"/>
    <property type="match status" value="1"/>
</dbReference>
<dbReference type="Pfam" id="PF13306">
    <property type="entry name" value="LRR_5"/>
    <property type="match status" value="2"/>
</dbReference>
<dbReference type="InterPro" id="IPR053139">
    <property type="entry name" value="Surface_bspA-like"/>
</dbReference>
<evidence type="ECO:0000313" key="5">
    <source>
        <dbReference type="Proteomes" id="UP000283314"/>
    </source>
</evidence>
<dbReference type="PANTHER" id="PTHR45661:SF3">
    <property type="entry name" value="IG-LIKE DOMAIN-CONTAINING PROTEIN"/>
    <property type="match status" value="1"/>
</dbReference>
<evidence type="ECO:0000313" key="2">
    <source>
        <dbReference type="EMBL" id="RHA20924.1"/>
    </source>
</evidence>
<dbReference type="RefSeq" id="WP_117969387.1">
    <property type="nucleotide sequence ID" value="NZ_CABJDQ010000001.1"/>
</dbReference>
<dbReference type="GeneID" id="66465705"/>
<dbReference type="Proteomes" id="UP000284779">
    <property type="component" value="Unassembled WGS sequence"/>
</dbReference>
<keyword evidence="1" id="KW-0732">Signal</keyword>
<name>A0A414RAM9_9FIRM</name>
<dbReference type="EMBL" id="QROT01000001">
    <property type="protein sequence ID" value="RHL47941.1"/>
    <property type="molecule type" value="Genomic_DNA"/>
</dbReference>
<dbReference type="EMBL" id="QSFD01000001">
    <property type="protein sequence ID" value="RHA20924.1"/>
    <property type="molecule type" value="Genomic_DNA"/>
</dbReference>
<organism evidence="3 7">
    <name type="scientific">Eubacterium ventriosum</name>
    <dbReference type="NCBI Taxonomy" id="39496"/>
    <lineage>
        <taxon>Bacteria</taxon>
        <taxon>Bacillati</taxon>
        <taxon>Bacillota</taxon>
        <taxon>Clostridia</taxon>
        <taxon>Eubacteriales</taxon>
        <taxon>Eubacteriaceae</taxon>
        <taxon>Eubacterium</taxon>
    </lineage>
</organism>
<dbReference type="Gene3D" id="3.80.10.10">
    <property type="entry name" value="Ribonuclease Inhibitor"/>
    <property type="match status" value="2"/>
</dbReference>
<protein>
    <submittedName>
        <fullName evidence="3">Leucine-rich repeat domain-containing protein</fullName>
    </submittedName>
</protein>
<accession>A0A414RAM9</accession>
<feature type="signal peptide" evidence="1">
    <location>
        <begin position="1"/>
        <end position="21"/>
    </location>
</feature>
<evidence type="ECO:0000313" key="6">
    <source>
        <dbReference type="Proteomes" id="UP000284779"/>
    </source>
</evidence>